<dbReference type="SUPFAM" id="SSF51445">
    <property type="entry name" value="(Trans)glycosidases"/>
    <property type="match status" value="1"/>
</dbReference>
<evidence type="ECO:0008006" key="3">
    <source>
        <dbReference type="Google" id="ProtNLM"/>
    </source>
</evidence>
<name>A0A8J3IIE5_9CHLR</name>
<keyword evidence="2" id="KW-1185">Reference proteome</keyword>
<dbReference type="EMBL" id="BNJK01000001">
    <property type="protein sequence ID" value="GHO94203.1"/>
    <property type="molecule type" value="Genomic_DNA"/>
</dbReference>
<comment type="caution">
    <text evidence="1">The sequence shown here is derived from an EMBL/GenBank/DDBJ whole genome shotgun (WGS) entry which is preliminary data.</text>
</comment>
<proteinExistence type="predicted"/>
<reference evidence="1" key="1">
    <citation type="submission" date="2020-10" db="EMBL/GenBank/DDBJ databases">
        <title>Taxonomic study of unclassified bacteria belonging to the class Ktedonobacteria.</title>
        <authorList>
            <person name="Yabe S."/>
            <person name="Wang C.M."/>
            <person name="Zheng Y."/>
            <person name="Sakai Y."/>
            <person name="Cavaletti L."/>
            <person name="Monciardini P."/>
            <person name="Donadio S."/>
        </authorList>
    </citation>
    <scope>NUCLEOTIDE SEQUENCE</scope>
    <source>
        <strain evidence="1">ID150040</strain>
    </source>
</reference>
<evidence type="ECO:0000313" key="2">
    <source>
        <dbReference type="Proteomes" id="UP000597444"/>
    </source>
</evidence>
<evidence type="ECO:0000313" key="1">
    <source>
        <dbReference type="EMBL" id="GHO94203.1"/>
    </source>
</evidence>
<sequence>MDRRRLAIILFGVAALLVVGVVGLVVAQALFPSKPTVVVTPTAVPTQAATPTATSTVSPLIFGTNMGLFDEHDQVVTSTDVQDTMKKLHVQIVRMPTRSNLSDALDMQAAQAIKNVGAVPLIALRGSQSPNIPQVIADDTRMINIMNQVFPDTTVYYEFGNEDDLNGVKIADYIARWNQLVPQLKKLTPHGKWIGPVSFEYSHKNLTQFLEQASPRPDAISWHEYTCSYKSNQDKCLANLEKWPDHIKDAHQVMQDTIHADLPVMITEWNYASDQSIQSNGKPFDDGMWDNEAFMKQWTTRAIRILVENKVFASMQYSVTNTAIPMIDNSGSITTQGTTFQSLYEQDVTNKK</sequence>
<gene>
    <name evidence="1" type="ORF">KSF_042510</name>
</gene>
<dbReference type="AlphaFoldDB" id="A0A8J3IIE5"/>
<dbReference type="RefSeq" id="WP_220204957.1">
    <property type="nucleotide sequence ID" value="NZ_BNJK01000001.1"/>
</dbReference>
<dbReference type="Proteomes" id="UP000597444">
    <property type="component" value="Unassembled WGS sequence"/>
</dbReference>
<accession>A0A8J3IIE5</accession>
<dbReference type="Gene3D" id="3.20.20.80">
    <property type="entry name" value="Glycosidases"/>
    <property type="match status" value="1"/>
</dbReference>
<organism evidence="1 2">
    <name type="scientific">Reticulibacter mediterranei</name>
    <dbReference type="NCBI Taxonomy" id="2778369"/>
    <lineage>
        <taxon>Bacteria</taxon>
        <taxon>Bacillati</taxon>
        <taxon>Chloroflexota</taxon>
        <taxon>Ktedonobacteria</taxon>
        <taxon>Ktedonobacterales</taxon>
        <taxon>Reticulibacteraceae</taxon>
        <taxon>Reticulibacter</taxon>
    </lineage>
</organism>
<protein>
    <recommendedName>
        <fullName evidence="3">Asl1-like glycosyl hydrolase catalytic domain-containing protein</fullName>
    </recommendedName>
</protein>
<dbReference type="InterPro" id="IPR017853">
    <property type="entry name" value="GH"/>
</dbReference>